<evidence type="ECO:0000313" key="2">
    <source>
        <dbReference type="WBParaSite" id="nRc.2.0.1.t36610-RA"/>
    </source>
</evidence>
<sequence>MDDMGAYCGGCCCDFCKRSISSINDLAAAAFKFAVAAALGTTAPLRPPTFNKFRTLGASGGGWPKKSNSINLLKFGCRNELNNCACCKAAAFGKAAAANNALWRKISTADAFPAAAAAAARCTAACCCCWKSVKANIC</sequence>
<accession>A0A915KE05</accession>
<dbReference type="WBParaSite" id="nRc.2.0.1.t36610-RA">
    <property type="protein sequence ID" value="nRc.2.0.1.t36610-RA"/>
    <property type="gene ID" value="nRc.2.0.1.g36610"/>
</dbReference>
<dbReference type="Proteomes" id="UP000887565">
    <property type="component" value="Unplaced"/>
</dbReference>
<dbReference type="AlphaFoldDB" id="A0A915KE05"/>
<proteinExistence type="predicted"/>
<evidence type="ECO:0000313" key="1">
    <source>
        <dbReference type="Proteomes" id="UP000887565"/>
    </source>
</evidence>
<reference evidence="2" key="1">
    <citation type="submission" date="2022-11" db="UniProtKB">
        <authorList>
            <consortium name="WormBaseParasite"/>
        </authorList>
    </citation>
    <scope>IDENTIFICATION</scope>
</reference>
<keyword evidence="1" id="KW-1185">Reference proteome</keyword>
<organism evidence="1 2">
    <name type="scientific">Romanomermis culicivorax</name>
    <name type="common">Nematode worm</name>
    <dbReference type="NCBI Taxonomy" id="13658"/>
    <lineage>
        <taxon>Eukaryota</taxon>
        <taxon>Metazoa</taxon>
        <taxon>Ecdysozoa</taxon>
        <taxon>Nematoda</taxon>
        <taxon>Enoplea</taxon>
        <taxon>Dorylaimia</taxon>
        <taxon>Mermithida</taxon>
        <taxon>Mermithoidea</taxon>
        <taxon>Mermithidae</taxon>
        <taxon>Romanomermis</taxon>
    </lineage>
</organism>
<protein>
    <submittedName>
        <fullName evidence="2">Uncharacterized protein</fullName>
    </submittedName>
</protein>
<name>A0A915KE05_ROMCU</name>